<feature type="binding site" evidence="6">
    <location>
        <position position="428"/>
    </location>
    <ligand>
        <name>Ni(2+)</name>
        <dbReference type="ChEBI" id="CHEBI:49786"/>
    </ligand>
</feature>
<evidence type="ECO:0000256" key="3">
    <source>
        <dbReference type="ARBA" id="ARBA00022596"/>
    </source>
</evidence>
<evidence type="ECO:0000256" key="2">
    <source>
        <dbReference type="ARBA" id="ARBA00009292"/>
    </source>
</evidence>
<dbReference type="GO" id="GO:0016491">
    <property type="term" value="F:oxidoreductase activity"/>
    <property type="evidence" value="ECO:0007669"/>
    <property type="project" value="UniProtKB-KW"/>
</dbReference>
<dbReference type="Proteomes" id="UP000293345">
    <property type="component" value="Unassembled WGS sequence"/>
</dbReference>
<dbReference type="Gene3D" id="1.10.645.10">
    <property type="entry name" value="Cytochrome-c3 Hydrogenase, chain B"/>
    <property type="match status" value="1"/>
</dbReference>
<dbReference type="Pfam" id="PF00374">
    <property type="entry name" value="NiFeSe_Hases"/>
    <property type="match status" value="2"/>
</dbReference>
<dbReference type="EMBL" id="SDPW01000001">
    <property type="protein sequence ID" value="RXZ54601.1"/>
    <property type="molecule type" value="Genomic_DNA"/>
</dbReference>
<organism evidence="7 8">
    <name type="scientific">Senegalimassilia faecalis</name>
    <dbReference type="NCBI Taxonomy" id="2509433"/>
    <lineage>
        <taxon>Bacteria</taxon>
        <taxon>Bacillati</taxon>
        <taxon>Actinomycetota</taxon>
        <taxon>Coriobacteriia</taxon>
        <taxon>Coriobacteriales</taxon>
        <taxon>Coriobacteriaceae</taxon>
        <taxon>Senegalimassilia</taxon>
    </lineage>
</organism>
<evidence type="ECO:0000256" key="6">
    <source>
        <dbReference type="PIRSR" id="PIRSR601501-1"/>
    </source>
</evidence>
<sequence length="434" mass="46638">MSKTAISVDHIARVEGHGNVHLTIEGGQVVTCEMNVVEPARLFESMVVGRKFADVPYIASRVCGICSASHVITDILAIERVFGVEVTDRTRALRELLVYGSYLQNHASHLFVFAAPDFLDMASVFPLAQANPALFDSALGLKALGNQLCNLVGGRSIHPITAVVGGFTHEPTRDEYLAMADKLDAEREFARQVVDLFRSFTVPAIATQGDMLAMVADGRYPVCDSRDARFLGAGVTFDADEAAGAAGQIEEYEVSHSAALFARCRQTATPYFTGALARINASWGALSQEAKVAAAKAGLRPPERNPYLNNVAQAVEVLDALARCAELCRRLAEPDGEFAGDSQPVAFGVRAGKGTGFTEAPRGALFHELELDETGRVVHAAIMTPTAQNCANLEADMRVLAEKLVADGAEKPEVQLEVEKLVRAYDPCFSCSVH</sequence>
<comment type="cofactor">
    <cofactor evidence="1 6">
        <name>Ni(2+)</name>
        <dbReference type="ChEBI" id="CHEBI:49786"/>
    </cofactor>
</comment>
<feature type="binding site" evidence="6">
    <location>
        <position position="382"/>
    </location>
    <ligand>
        <name>Mg(2+)</name>
        <dbReference type="ChEBI" id="CHEBI:18420"/>
    </ligand>
</feature>
<dbReference type="InterPro" id="IPR029014">
    <property type="entry name" value="NiFe-Hase_large"/>
</dbReference>
<feature type="binding site" evidence="6">
    <location>
        <position position="431"/>
    </location>
    <ligand>
        <name>Fe cation</name>
        <dbReference type="ChEBI" id="CHEBI:24875"/>
    </ligand>
</feature>
<protein>
    <submittedName>
        <fullName evidence="7">Ni/Fe hydrogenase subunit alpha</fullName>
    </submittedName>
</protein>
<feature type="binding site" evidence="6">
    <location>
        <position position="63"/>
    </location>
    <ligand>
        <name>Ni(2+)</name>
        <dbReference type="ChEBI" id="CHEBI:49786"/>
    </ligand>
</feature>
<reference evidence="7 8" key="1">
    <citation type="submission" date="2019-01" db="EMBL/GenBank/DDBJ databases">
        <title>Senegalimassilia sp. nov. KGMB04484 isolated human feces.</title>
        <authorList>
            <person name="Han K.-I."/>
            <person name="Kim J.-S."/>
            <person name="Lee K.C."/>
            <person name="Suh M.K."/>
            <person name="Eom M.K."/>
            <person name="Lee J.H."/>
            <person name="Park S.-H."/>
            <person name="Kang S.W."/>
            <person name="Park J.-E."/>
            <person name="Oh B.S."/>
            <person name="Yu S.Y."/>
            <person name="Choi S.-H."/>
            <person name="Lee D.H."/>
            <person name="Yoon H."/>
            <person name="Kim B.-Y."/>
            <person name="Lee J.H."/>
            <person name="Lee J.-S."/>
        </authorList>
    </citation>
    <scope>NUCLEOTIDE SEQUENCE [LARGE SCALE GENOMIC DNA]</scope>
    <source>
        <strain evidence="7 8">KGMB04484</strain>
    </source>
</reference>
<evidence type="ECO:0000256" key="5">
    <source>
        <dbReference type="ARBA" id="ARBA00023002"/>
    </source>
</evidence>
<comment type="caution">
    <text evidence="7">The sequence shown here is derived from an EMBL/GenBank/DDBJ whole genome shotgun (WGS) entry which is preliminary data.</text>
</comment>
<feature type="binding site" evidence="6">
    <location>
        <position position="66"/>
    </location>
    <ligand>
        <name>Fe cation</name>
        <dbReference type="ChEBI" id="CHEBI:24875"/>
    </ligand>
</feature>
<dbReference type="InterPro" id="IPR001501">
    <property type="entry name" value="Ni-dep_hyd_lsu"/>
</dbReference>
<dbReference type="PANTHER" id="PTHR43600">
    <property type="entry name" value="COENZYME F420 HYDROGENASE, SUBUNIT ALPHA"/>
    <property type="match status" value="1"/>
</dbReference>
<accession>A0A4Q2K3F3</accession>
<dbReference type="GO" id="GO:0016151">
    <property type="term" value="F:nickel cation binding"/>
    <property type="evidence" value="ECO:0007669"/>
    <property type="project" value="InterPro"/>
</dbReference>
<keyword evidence="8" id="KW-1185">Reference proteome</keyword>
<feature type="binding site" evidence="6">
    <location>
        <position position="66"/>
    </location>
    <ligand>
        <name>Ni(2+)</name>
        <dbReference type="ChEBI" id="CHEBI:49786"/>
    </ligand>
</feature>
<keyword evidence="4 6" id="KW-0479">Metal-binding</keyword>
<feature type="binding site" evidence="6">
    <location>
        <position position="44"/>
    </location>
    <ligand>
        <name>Mg(2+)</name>
        <dbReference type="ChEBI" id="CHEBI:18420"/>
    </ligand>
</feature>
<evidence type="ECO:0000313" key="8">
    <source>
        <dbReference type="Proteomes" id="UP000293345"/>
    </source>
</evidence>
<name>A0A4Q2K3F3_9ACTN</name>
<dbReference type="SUPFAM" id="SSF56762">
    <property type="entry name" value="HydB/Nqo4-like"/>
    <property type="match status" value="1"/>
</dbReference>
<dbReference type="PANTHER" id="PTHR43600:SF2">
    <property type="entry name" value="F420-NON-REDUCING HYDROGENASE VHU SUBUNIT A"/>
    <property type="match status" value="1"/>
</dbReference>
<evidence type="ECO:0000313" key="7">
    <source>
        <dbReference type="EMBL" id="RXZ54601.1"/>
    </source>
</evidence>
<evidence type="ECO:0000256" key="4">
    <source>
        <dbReference type="ARBA" id="ARBA00022723"/>
    </source>
</evidence>
<feature type="binding site" evidence="6">
    <location>
        <position position="434"/>
    </location>
    <ligand>
        <name>Mg(2+)</name>
        <dbReference type="ChEBI" id="CHEBI:18420"/>
    </ligand>
</feature>
<proteinExistence type="inferred from homology"/>
<gene>
    <name evidence="7" type="ORF">ET524_09010</name>
</gene>
<comment type="cofactor">
    <cofactor evidence="6">
        <name>Fe cation</name>
        <dbReference type="ChEBI" id="CHEBI:24875"/>
    </cofactor>
</comment>
<keyword evidence="6" id="KW-0460">Magnesium</keyword>
<dbReference type="RefSeq" id="WP_129425139.1">
    <property type="nucleotide sequence ID" value="NZ_SDPW01000001.1"/>
</dbReference>
<dbReference type="OrthoDB" id="9761717at2"/>
<dbReference type="AlphaFoldDB" id="A0A4Q2K3F3"/>
<keyword evidence="5" id="KW-0560">Oxidoreductase</keyword>
<keyword evidence="6" id="KW-0408">Iron</keyword>
<keyword evidence="3 6" id="KW-0533">Nickel</keyword>
<evidence type="ECO:0000256" key="1">
    <source>
        <dbReference type="ARBA" id="ARBA00001967"/>
    </source>
</evidence>
<comment type="similarity">
    <text evidence="2">Belongs to the [NiFe]/[NiFeSe] hydrogenase large subunit family.</text>
</comment>